<comment type="caution">
    <text evidence="1">The sequence shown here is derived from an EMBL/GenBank/DDBJ whole genome shotgun (WGS) entry which is preliminary data.</text>
</comment>
<dbReference type="AlphaFoldDB" id="A0A495J175"/>
<protein>
    <submittedName>
        <fullName evidence="1">Uncharacterized protein</fullName>
    </submittedName>
</protein>
<evidence type="ECO:0000313" key="1">
    <source>
        <dbReference type="EMBL" id="RKR82745.1"/>
    </source>
</evidence>
<gene>
    <name evidence="1" type="ORF">BDD43_2930</name>
</gene>
<keyword evidence="2" id="KW-1185">Reference proteome</keyword>
<name>A0A495J175_9SPHI</name>
<organism evidence="1 2">
    <name type="scientific">Mucilaginibacter gracilis</name>
    <dbReference type="NCBI Taxonomy" id="423350"/>
    <lineage>
        <taxon>Bacteria</taxon>
        <taxon>Pseudomonadati</taxon>
        <taxon>Bacteroidota</taxon>
        <taxon>Sphingobacteriia</taxon>
        <taxon>Sphingobacteriales</taxon>
        <taxon>Sphingobacteriaceae</taxon>
        <taxon>Mucilaginibacter</taxon>
    </lineage>
</organism>
<reference evidence="1 2" key="1">
    <citation type="submission" date="2018-10" db="EMBL/GenBank/DDBJ databases">
        <title>Genomic Encyclopedia of Archaeal and Bacterial Type Strains, Phase II (KMG-II): from individual species to whole genera.</title>
        <authorList>
            <person name="Goeker M."/>
        </authorList>
    </citation>
    <scope>NUCLEOTIDE SEQUENCE [LARGE SCALE GENOMIC DNA]</scope>
    <source>
        <strain evidence="1 2">DSM 18602</strain>
    </source>
</reference>
<proteinExistence type="predicted"/>
<sequence length="62" mass="7424">MEDEKKQYHFVNSQTGYVIAYLSIPVDTYPEALTVMLEKRRKELAVQHGIYVETIYWEEKKL</sequence>
<dbReference type="EMBL" id="RBKU01000001">
    <property type="protein sequence ID" value="RKR82745.1"/>
    <property type="molecule type" value="Genomic_DNA"/>
</dbReference>
<accession>A0A495J175</accession>
<dbReference type="OrthoDB" id="798560at2"/>
<dbReference type="RefSeq" id="WP_121198319.1">
    <property type="nucleotide sequence ID" value="NZ_RBKU01000001.1"/>
</dbReference>
<evidence type="ECO:0000313" key="2">
    <source>
        <dbReference type="Proteomes" id="UP000268007"/>
    </source>
</evidence>
<dbReference type="Proteomes" id="UP000268007">
    <property type="component" value="Unassembled WGS sequence"/>
</dbReference>